<dbReference type="EMBL" id="JAWLRA010000007">
    <property type="protein sequence ID" value="MDW3126176.1"/>
    <property type="molecule type" value="Genomic_DNA"/>
</dbReference>
<sequence length="408" mass="44558">MNASNNSSRTIVEIHILETTAAGNLNRDDTGSPKTVEYGGVTRARVSSQAWKRPTRETFRDLLDPRDLGVRTKRIVELLRNRILEQTPQTDAELAAKIAESILSDGAGIKLTKPRARKNAAGDAGNELQQSGYLLFMGNRQYDRLADIAVEALAQNDPVKFVKSEKKRIKQIVSDDRSIDVALFGRMVADATDLNVDAAAQVAHAISVQAVDAESDFFTAVDDVKQNNDDESDAGAAMIGQIEFNAATYYRYANVDANRLNDTLGDASVTAKAAAAFVQAFVTSMPKGKINTFAQGTLPDLVVVNIRDTQAVNLVGAFQKPVEPDYVRHATEALVQRERELDDAYGITPVNTWVVRIGDATEAAEGPDGLVERRSTLRQMLECIETTVAQRLSEQSNQPTMQMGVQES</sequence>
<dbReference type="InterPro" id="IPR010148">
    <property type="entry name" value="CRISPR-assoc_prot_CT1975"/>
</dbReference>
<gene>
    <name evidence="1" type="primary">cas7e</name>
    <name evidence="1" type="ORF">RS890_03445</name>
</gene>
<accession>A0AB35S9G9</accession>
<reference evidence="1" key="1">
    <citation type="submission" date="2023-10" db="EMBL/GenBank/DDBJ databases">
        <title>Rapid discrimination of Bifidobacterium longum Subspecies based on MALDI-TOF MS and Machine Learning.</title>
        <authorList>
            <person name="Chen J."/>
        </authorList>
    </citation>
    <scope>NUCLEOTIDE SEQUENCE</scope>
    <source>
        <strain evidence="1">YGMCC0039</strain>
    </source>
</reference>
<protein>
    <submittedName>
        <fullName evidence="1">Type I-E CRISPR-associated protein Cas7/Cse4/CasC</fullName>
    </submittedName>
</protein>
<comment type="caution">
    <text evidence="1">The sequence shown here is derived from an EMBL/GenBank/DDBJ whole genome shotgun (WGS) entry which is preliminary data.</text>
</comment>
<dbReference type="Pfam" id="PF09344">
    <property type="entry name" value="Cas_CT1975"/>
    <property type="match status" value="1"/>
</dbReference>
<name>A0AB35S9G9_BIFLN</name>
<organism evidence="1 2">
    <name type="scientific">Bifidobacterium longum</name>
    <dbReference type="NCBI Taxonomy" id="216816"/>
    <lineage>
        <taxon>Bacteria</taxon>
        <taxon>Bacillati</taxon>
        <taxon>Actinomycetota</taxon>
        <taxon>Actinomycetes</taxon>
        <taxon>Bifidobacteriales</taxon>
        <taxon>Bifidobacteriaceae</taxon>
        <taxon>Bifidobacterium</taxon>
    </lineage>
</organism>
<dbReference type="AlphaFoldDB" id="A0AB35S9G9"/>
<evidence type="ECO:0000313" key="2">
    <source>
        <dbReference type="Proteomes" id="UP001277803"/>
    </source>
</evidence>
<dbReference type="NCBIfam" id="TIGR01869">
    <property type="entry name" value="casC_Cse4"/>
    <property type="match status" value="1"/>
</dbReference>
<proteinExistence type="predicted"/>
<dbReference type="RefSeq" id="WP_080785321.1">
    <property type="nucleotide sequence ID" value="NZ_CACRSV010000009.1"/>
</dbReference>
<dbReference type="Proteomes" id="UP001277803">
    <property type="component" value="Unassembled WGS sequence"/>
</dbReference>
<evidence type="ECO:0000313" key="1">
    <source>
        <dbReference type="EMBL" id="MDW3126176.1"/>
    </source>
</evidence>